<evidence type="ECO:0000313" key="4">
    <source>
        <dbReference type="EMBL" id="PHQ16746.1"/>
    </source>
</evidence>
<dbReference type="NCBIfam" id="TIGR02957">
    <property type="entry name" value="SigX4"/>
    <property type="match status" value="1"/>
</dbReference>
<dbReference type="InterPro" id="IPR013249">
    <property type="entry name" value="RNA_pol_sigma70_r4_t2"/>
</dbReference>
<reference evidence="4 5" key="1">
    <citation type="submission" date="2017-09" db="EMBL/GenBank/DDBJ databases">
        <title>The draft genome sequences of Marinobacter sp. PWS21.</title>
        <authorList>
            <person name="Cao J."/>
        </authorList>
    </citation>
    <scope>NUCLEOTIDE SEQUENCE [LARGE SCALE GENOMIC DNA]</scope>
    <source>
        <strain evidence="4 5">PWS21</strain>
    </source>
</reference>
<dbReference type="PANTHER" id="PTHR30173">
    <property type="entry name" value="SIGMA 19 FACTOR"/>
    <property type="match status" value="1"/>
</dbReference>
<dbReference type="GO" id="GO:0006352">
    <property type="term" value="P:DNA-templated transcription initiation"/>
    <property type="evidence" value="ECO:0007669"/>
    <property type="project" value="InterPro"/>
</dbReference>
<dbReference type="InterPro" id="IPR036388">
    <property type="entry name" value="WH-like_DNA-bd_sf"/>
</dbReference>
<feature type="domain" description="RNA polymerase sigma-70 region 2" evidence="2">
    <location>
        <begin position="9"/>
        <end position="73"/>
    </location>
</feature>
<dbReference type="InterPro" id="IPR007627">
    <property type="entry name" value="RNA_pol_sigma70_r2"/>
</dbReference>
<dbReference type="Gene3D" id="1.10.1740.10">
    <property type="match status" value="1"/>
</dbReference>
<dbReference type="RefSeq" id="WP_099612998.1">
    <property type="nucleotide sequence ID" value="NZ_KZ319367.1"/>
</dbReference>
<feature type="domain" description="RNA polymerase sigma factor 70 region 4 type 2" evidence="3">
    <location>
        <begin position="107"/>
        <end position="157"/>
    </location>
</feature>
<dbReference type="InterPro" id="IPR014284">
    <property type="entry name" value="RNA_pol_sigma-70_dom"/>
</dbReference>
<dbReference type="SUPFAM" id="SSF88659">
    <property type="entry name" value="Sigma3 and sigma4 domains of RNA polymerase sigma factors"/>
    <property type="match status" value="1"/>
</dbReference>
<dbReference type="Gene3D" id="1.10.10.10">
    <property type="entry name" value="Winged helix-like DNA-binding domain superfamily/Winged helix DNA-binding domain"/>
    <property type="match status" value="1"/>
</dbReference>
<dbReference type="GO" id="GO:0003677">
    <property type="term" value="F:DNA binding"/>
    <property type="evidence" value="ECO:0007669"/>
    <property type="project" value="InterPro"/>
</dbReference>
<name>A0A2G1UQG8_9GAMM</name>
<dbReference type="GO" id="GO:0016987">
    <property type="term" value="F:sigma factor activity"/>
    <property type="evidence" value="ECO:0007669"/>
    <property type="project" value="InterPro"/>
</dbReference>
<proteinExistence type="predicted"/>
<evidence type="ECO:0000259" key="3">
    <source>
        <dbReference type="Pfam" id="PF08281"/>
    </source>
</evidence>
<dbReference type="SUPFAM" id="SSF88946">
    <property type="entry name" value="Sigma2 domain of RNA polymerase sigma factors"/>
    <property type="match status" value="1"/>
</dbReference>
<comment type="subunit">
    <text evidence="1">Interacts transiently with the RNA polymerase catalytic core formed by RpoA, RpoB, RpoC and RpoZ (2 alpha, 1 beta, 1 beta' and 1 omega subunit) to form the RNA polymerase holoenzyme that can initiate transcription.</text>
</comment>
<comment type="caution">
    <text evidence="4">The sequence shown here is derived from an EMBL/GenBank/DDBJ whole genome shotgun (WGS) entry which is preliminary data.</text>
</comment>
<sequence length="309" mass="34845">MTECAALQFNQWRRYLTGVAYRMLGSVTEAEDVVQDAYLRWRDADHPSVTDVRSYLTTVTSRLCLDRLKAAHRQREIYVGPWLPEPLIESLEAPIDPEVLASDVSFALMLALERLSPLERAAFLLHDVFGIDFAQVALSLDRNEASCRQLASRARKKVQAARPRYRVTPHEHGQLTERFFSAARSGDVSELKALLSESATLHTDGGGKRIAARRVIFGADKISRFFHGLARKSSSSGPRWVKPVMVNGLPGWLTIERDGLPQVMTLEITGERIEALYMVRNPDKLRHLADQLPMQLVKADMSEETSFNE</sequence>
<evidence type="ECO:0000313" key="5">
    <source>
        <dbReference type="Proteomes" id="UP000231409"/>
    </source>
</evidence>
<dbReference type="InterPro" id="IPR013325">
    <property type="entry name" value="RNA_pol_sigma_r2"/>
</dbReference>
<keyword evidence="5" id="KW-1185">Reference proteome</keyword>
<dbReference type="Proteomes" id="UP000231409">
    <property type="component" value="Unassembled WGS sequence"/>
</dbReference>
<protein>
    <submittedName>
        <fullName evidence="4">RNA polymerase sigma factor SigJ</fullName>
    </submittedName>
</protein>
<evidence type="ECO:0000256" key="1">
    <source>
        <dbReference type="ARBA" id="ARBA00011344"/>
    </source>
</evidence>
<dbReference type="Pfam" id="PF08281">
    <property type="entry name" value="Sigma70_r4_2"/>
    <property type="match status" value="1"/>
</dbReference>
<organism evidence="4 5">
    <name type="scientific">Marinobacter profundi</name>
    <dbReference type="NCBI Taxonomy" id="2666256"/>
    <lineage>
        <taxon>Bacteria</taxon>
        <taxon>Pseudomonadati</taxon>
        <taxon>Pseudomonadota</taxon>
        <taxon>Gammaproteobacteria</taxon>
        <taxon>Pseudomonadales</taxon>
        <taxon>Marinobacteraceae</taxon>
        <taxon>Marinobacter</taxon>
    </lineage>
</organism>
<dbReference type="NCBIfam" id="TIGR02937">
    <property type="entry name" value="sigma70-ECF"/>
    <property type="match status" value="1"/>
</dbReference>
<dbReference type="AlphaFoldDB" id="A0A2G1UQG8"/>
<dbReference type="PANTHER" id="PTHR30173:SF36">
    <property type="entry name" value="ECF RNA POLYMERASE SIGMA FACTOR SIGJ"/>
    <property type="match status" value="1"/>
</dbReference>
<dbReference type="EMBL" id="NTFH01000003">
    <property type="protein sequence ID" value="PHQ16746.1"/>
    <property type="molecule type" value="Genomic_DNA"/>
</dbReference>
<dbReference type="InterPro" id="IPR032710">
    <property type="entry name" value="NTF2-like_dom_sf"/>
</dbReference>
<dbReference type="Pfam" id="PF04542">
    <property type="entry name" value="Sigma70_r2"/>
    <property type="match status" value="1"/>
</dbReference>
<dbReference type="SUPFAM" id="SSF54427">
    <property type="entry name" value="NTF2-like"/>
    <property type="match status" value="1"/>
</dbReference>
<dbReference type="InterPro" id="IPR014303">
    <property type="entry name" value="RNA_pol_sigma-70_ECF"/>
</dbReference>
<dbReference type="InterPro" id="IPR052704">
    <property type="entry name" value="ECF_Sigma-70_Domain"/>
</dbReference>
<accession>A0A2G1UQG8</accession>
<evidence type="ECO:0000259" key="2">
    <source>
        <dbReference type="Pfam" id="PF04542"/>
    </source>
</evidence>
<dbReference type="InterPro" id="IPR013324">
    <property type="entry name" value="RNA_pol_sigma_r3/r4-like"/>
</dbReference>
<dbReference type="Gene3D" id="3.10.450.50">
    <property type="match status" value="1"/>
</dbReference>
<dbReference type="NCBIfam" id="NF007214">
    <property type="entry name" value="PRK09636.1"/>
    <property type="match status" value="1"/>
</dbReference>
<gene>
    <name evidence="4" type="ORF">CLH61_01870</name>
</gene>